<dbReference type="GeneID" id="94194470"/>
<name>A0AAV4LT41_BABCB</name>
<comment type="caution">
    <text evidence="1">The sequence shown here is derived from an EMBL/GenBank/DDBJ whole genome shotgun (WGS) entry which is preliminary data.</text>
</comment>
<protein>
    <submittedName>
        <fullName evidence="1">Amino acid ABC transporter permease</fullName>
    </submittedName>
</protein>
<dbReference type="Proteomes" id="UP001497744">
    <property type="component" value="Unassembled WGS sequence"/>
</dbReference>
<proteinExistence type="predicted"/>
<keyword evidence="2" id="KW-1185">Reference proteome</keyword>
<accession>A0AAV4LT41</accession>
<evidence type="ECO:0000313" key="2">
    <source>
        <dbReference type="Proteomes" id="UP001497744"/>
    </source>
</evidence>
<organism evidence="1 2">
    <name type="scientific">Babesia caballi</name>
    <dbReference type="NCBI Taxonomy" id="5871"/>
    <lineage>
        <taxon>Eukaryota</taxon>
        <taxon>Sar</taxon>
        <taxon>Alveolata</taxon>
        <taxon>Apicomplexa</taxon>
        <taxon>Aconoidasida</taxon>
        <taxon>Piroplasmida</taxon>
        <taxon>Babesiidae</taxon>
        <taxon>Babesia</taxon>
    </lineage>
</organism>
<sequence>MLSSHSSLNDIVTLLTAIKKTWMIIHAKQVIAEMAAMSIPTVQLHLMPTTTIIVTPPVKITELTKNKGNRRKKNLSAGLDLMRDEGGLAGGEDGSEIVDVAPYFGFDISVELCNFVAIICLIFKRVVGFAALKVVRKRRKLPAGPLRTGLTPTTENLLEILSDFRSSVICGVRNTSKLVKCRTHVFYKTPNVTLLNGLKVGRNLLRPILQLPWANTIYTVKIIYNFFDLLKIL</sequence>
<dbReference type="RefSeq" id="XP_067715058.1">
    <property type="nucleotide sequence ID" value="XM_067858957.1"/>
</dbReference>
<reference evidence="1 2" key="1">
    <citation type="submission" date="2021-06" db="EMBL/GenBank/DDBJ databases">
        <title>Genome sequence of Babesia caballi.</title>
        <authorList>
            <person name="Yamagishi J."/>
            <person name="Kidaka T."/>
            <person name="Ochi A."/>
        </authorList>
    </citation>
    <scope>NUCLEOTIDE SEQUENCE [LARGE SCALE GENOMIC DNA]</scope>
    <source>
        <strain evidence="1">USDA-D6B2</strain>
    </source>
</reference>
<dbReference type="AlphaFoldDB" id="A0AAV4LT41"/>
<evidence type="ECO:0000313" key="1">
    <source>
        <dbReference type="EMBL" id="GIX62989.1"/>
    </source>
</evidence>
<gene>
    <name evidence="1" type="ORF">BcabD6B2_24240</name>
</gene>
<dbReference type="EMBL" id="BPLF01000002">
    <property type="protein sequence ID" value="GIX62989.1"/>
    <property type="molecule type" value="Genomic_DNA"/>
</dbReference>